<dbReference type="InterPro" id="IPR026828">
    <property type="entry name" value="SAPC2_1/2"/>
</dbReference>
<dbReference type="AlphaFoldDB" id="A0A9P0AG11"/>
<dbReference type="EMBL" id="OU963866">
    <property type="protein sequence ID" value="CAH0390784.1"/>
    <property type="molecule type" value="Genomic_DNA"/>
</dbReference>
<feature type="compositionally biased region" description="Basic residues" evidence="2">
    <location>
        <begin position="241"/>
        <end position="255"/>
    </location>
</feature>
<evidence type="ECO:0000256" key="1">
    <source>
        <dbReference type="SAM" id="Coils"/>
    </source>
</evidence>
<evidence type="ECO:0000313" key="4">
    <source>
        <dbReference type="EMBL" id="CAH0390784.1"/>
    </source>
</evidence>
<gene>
    <name evidence="4" type="ORF">BEMITA_LOCUS9478</name>
</gene>
<dbReference type="PANTHER" id="PTHR14907">
    <property type="entry name" value="FI14130P"/>
    <property type="match status" value="1"/>
</dbReference>
<proteinExistence type="predicted"/>
<dbReference type="KEGG" id="btab:109032030"/>
<dbReference type="Pfam" id="PF11414">
    <property type="entry name" value="Suppressor_APC"/>
    <property type="match status" value="1"/>
</dbReference>
<keyword evidence="5" id="KW-1185">Reference proteome</keyword>
<evidence type="ECO:0000256" key="2">
    <source>
        <dbReference type="SAM" id="MobiDB-lite"/>
    </source>
</evidence>
<organism evidence="4 5">
    <name type="scientific">Bemisia tabaci</name>
    <name type="common">Sweetpotato whitefly</name>
    <name type="synonym">Aleurodes tabaci</name>
    <dbReference type="NCBI Taxonomy" id="7038"/>
    <lineage>
        <taxon>Eukaryota</taxon>
        <taxon>Metazoa</taxon>
        <taxon>Ecdysozoa</taxon>
        <taxon>Arthropoda</taxon>
        <taxon>Hexapoda</taxon>
        <taxon>Insecta</taxon>
        <taxon>Pterygota</taxon>
        <taxon>Neoptera</taxon>
        <taxon>Paraneoptera</taxon>
        <taxon>Hemiptera</taxon>
        <taxon>Sternorrhyncha</taxon>
        <taxon>Aleyrodoidea</taxon>
        <taxon>Aleyrodidae</taxon>
        <taxon>Aleyrodinae</taxon>
        <taxon>Bemisia</taxon>
    </lineage>
</organism>
<feature type="region of interest" description="Disordered" evidence="2">
    <location>
        <begin position="221"/>
        <end position="255"/>
    </location>
</feature>
<keyword evidence="1" id="KW-0175">Coiled coil</keyword>
<dbReference type="Proteomes" id="UP001152759">
    <property type="component" value="Chromosome 5"/>
</dbReference>
<sequence length="413" mass="47065">MPPTFSQNSAVDGLPKQFVIAMRTLFDIMDDKHVGYVKFSEIERRWQDDGTKGLPPGVLESLRKVTPVNGLLTFERFCAGLKICLLKNQVEGRNQQHDLNHMSKLNRPPSAPILDLDSNKLKWESSSSANLAPSVFPTQRTSSMPQLPGEPPIGIPIIKPPLYGPPKPPRTAVGLERGMQLAGTTDRAMDKAEIRTVLQNWQLGLMMNEEDKRLDYNARTRSVGDGKPTTLPAEVPITSQQHKKQSGRRKEPRRHTLQNGIDYNMLKRMKQIEQERDVLMQGLRAVEQARDWYLKQIVAVQEKMKYLGREQWSEAQQERIELQTARVLEVNRHLAALTDGSGLPIHMNLAYPATPHLLNRLKHQNNLLNEEVTQKSERITLLEREKASLIRELFQVRSQSRRSDVPSDQVGFM</sequence>
<feature type="domain" description="Suppressor APC" evidence="3">
    <location>
        <begin position="13"/>
        <end position="91"/>
    </location>
</feature>
<dbReference type="PANTHER" id="PTHR14907:SF2">
    <property type="entry name" value="SUPPRESSOR APC DOMAIN-CONTAINING PROTEIN 2"/>
    <property type="match status" value="1"/>
</dbReference>
<accession>A0A9P0AG11</accession>
<feature type="coiled-coil region" evidence="1">
    <location>
        <begin position="358"/>
        <end position="392"/>
    </location>
</feature>
<dbReference type="InterPro" id="IPR057953">
    <property type="entry name" value="SAPC2_N"/>
</dbReference>
<dbReference type="Pfam" id="PF25825">
    <property type="entry name" value="SAPC2_N"/>
    <property type="match status" value="1"/>
</dbReference>
<protein>
    <recommendedName>
        <fullName evidence="3">Suppressor APC domain-containing protein</fullName>
    </recommendedName>
</protein>
<evidence type="ECO:0000259" key="3">
    <source>
        <dbReference type="Pfam" id="PF25825"/>
    </source>
</evidence>
<reference evidence="4" key="1">
    <citation type="submission" date="2021-12" db="EMBL/GenBank/DDBJ databases">
        <authorList>
            <person name="King R."/>
        </authorList>
    </citation>
    <scope>NUCLEOTIDE SEQUENCE</scope>
</reference>
<evidence type="ECO:0000313" key="5">
    <source>
        <dbReference type="Proteomes" id="UP001152759"/>
    </source>
</evidence>
<name>A0A9P0AG11_BEMTA</name>